<dbReference type="PANTHER" id="PTHR30085:SF6">
    <property type="entry name" value="ABC TRANSPORTER GLUTAMINE-BINDING PROTEIN GLNH"/>
    <property type="match status" value="1"/>
</dbReference>
<feature type="domain" description="Solute-binding protein family 3/N-terminal" evidence="5">
    <location>
        <begin position="35"/>
        <end position="268"/>
    </location>
</feature>
<feature type="signal peptide" evidence="4">
    <location>
        <begin position="1"/>
        <end position="23"/>
    </location>
</feature>
<evidence type="ECO:0000256" key="3">
    <source>
        <dbReference type="ARBA" id="ARBA00022729"/>
    </source>
</evidence>
<accession>A0ABR9VPE6</accession>
<dbReference type="Gene3D" id="3.40.190.10">
    <property type="entry name" value="Periplasmic binding protein-like II"/>
    <property type="match status" value="2"/>
</dbReference>
<evidence type="ECO:0000256" key="4">
    <source>
        <dbReference type="SAM" id="SignalP"/>
    </source>
</evidence>
<evidence type="ECO:0000256" key="2">
    <source>
        <dbReference type="ARBA" id="ARBA00022448"/>
    </source>
</evidence>
<dbReference type="CDD" id="cd13688">
    <property type="entry name" value="PBP2_GltI_DEBP"/>
    <property type="match status" value="1"/>
</dbReference>
<dbReference type="InterPro" id="IPR001638">
    <property type="entry name" value="Solute-binding_3/MltF_N"/>
</dbReference>
<evidence type="ECO:0000256" key="1">
    <source>
        <dbReference type="ARBA" id="ARBA00010333"/>
    </source>
</evidence>
<feature type="chain" id="PRO_5046581080" evidence="4">
    <location>
        <begin position="24"/>
        <end position="298"/>
    </location>
</feature>
<protein>
    <submittedName>
        <fullName evidence="6">Amino acid ABC transporter substrate-binding protein</fullName>
    </submittedName>
</protein>
<organism evidence="6 7">
    <name type="scientific">Synechocystis salina LEGE 00031</name>
    <dbReference type="NCBI Taxonomy" id="1828736"/>
    <lineage>
        <taxon>Bacteria</taxon>
        <taxon>Bacillati</taxon>
        <taxon>Cyanobacteriota</taxon>
        <taxon>Cyanophyceae</taxon>
        <taxon>Synechococcales</taxon>
        <taxon>Merismopediaceae</taxon>
        <taxon>Synechocystis</taxon>
    </lineage>
</organism>
<gene>
    <name evidence="6" type="ORF">IQ217_05030</name>
</gene>
<dbReference type="SUPFAM" id="SSF53850">
    <property type="entry name" value="Periplasmic binding protein-like II"/>
    <property type="match status" value="1"/>
</dbReference>
<dbReference type="PANTHER" id="PTHR30085">
    <property type="entry name" value="AMINO ACID ABC TRANSPORTER PERMEASE"/>
    <property type="match status" value="1"/>
</dbReference>
<sequence length="298" mass="32963">MKKFACLALSVLLSGAVGLPSGAGEVLDRIEQTGVINAGTRKDAVPFAYVDDQGQWVGFSIDMLELIRREAEARLGRPIKLNMVEATADNRFDLIKDQTIDLECASSTFTWNRTAMVDFSVSYFADGTKIITGVDSDLESADSLAGRAIGVIADTTNEKAILNFQPGATIVEVEDQADGMAKLEAGEIEAFAGDGIVLAGLKKTSDNPQQWKVVPNFPYQYEAYACLLPKDDSDWRNLVNYSLLKYMEGVISDQRTAVEIYERWFDEETGVAPYPRETINDYYQGIVDSFEWIPIVSY</sequence>
<keyword evidence="2" id="KW-0813">Transport</keyword>
<comment type="caution">
    <text evidence="6">The sequence shown here is derived from an EMBL/GenBank/DDBJ whole genome shotgun (WGS) entry which is preliminary data.</text>
</comment>
<dbReference type="Pfam" id="PF00497">
    <property type="entry name" value="SBP_bac_3"/>
    <property type="match status" value="1"/>
</dbReference>
<dbReference type="SMART" id="SM00062">
    <property type="entry name" value="PBPb"/>
    <property type="match status" value="1"/>
</dbReference>
<dbReference type="Proteomes" id="UP000658720">
    <property type="component" value="Unassembled WGS sequence"/>
</dbReference>
<dbReference type="RefSeq" id="WP_194019140.1">
    <property type="nucleotide sequence ID" value="NZ_JADEVV010000010.1"/>
</dbReference>
<dbReference type="EMBL" id="JADEVV010000010">
    <property type="protein sequence ID" value="MBE9253235.1"/>
    <property type="molecule type" value="Genomic_DNA"/>
</dbReference>
<dbReference type="InterPro" id="IPR051455">
    <property type="entry name" value="Bact_solute-bind_prot3"/>
</dbReference>
<keyword evidence="3 4" id="KW-0732">Signal</keyword>
<keyword evidence="7" id="KW-1185">Reference proteome</keyword>
<evidence type="ECO:0000259" key="5">
    <source>
        <dbReference type="SMART" id="SM00062"/>
    </source>
</evidence>
<proteinExistence type="inferred from homology"/>
<evidence type="ECO:0000313" key="6">
    <source>
        <dbReference type="EMBL" id="MBE9253235.1"/>
    </source>
</evidence>
<reference evidence="6 7" key="1">
    <citation type="submission" date="2020-10" db="EMBL/GenBank/DDBJ databases">
        <authorList>
            <person name="Castelo-Branco R."/>
            <person name="Eusebio N."/>
            <person name="Adriana R."/>
            <person name="Vieira A."/>
            <person name="Brugerolle De Fraissinette N."/>
            <person name="Rezende De Castro R."/>
            <person name="Schneider M.P."/>
            <person name="Vasconcelos V."/>
            <person name="Leao P.N."/>
        </authorList>
    </citation>
    <scope>NUCLEOTIDE SEQUENCE [LARGE SCALE GENOMIC DNA]</scope>
    <source>
        <strain evidence="6 7">LEGE 00031</strain>
    </source>
</reference>
<comment type="similarity">
    <text evidence="1">Belongs to the bacterial solute-binding protein 3 family.</text>
</comment>
<evidence type="ECO:0000313" key="7">
    <source>
        <dbReference type="Proteomes" id="UP000658720"/>
    </source>
</evidence>
<name>A0ABR9VPE6_9SYNC</name>